<keyword evidence="13" id="KW-0472">Membrane</keyword>
<dbReference type="AlphaFoldDB" id="A0A9N9WTD3"/>
<dbReference type="GO" id="GO:0005789">
    <property type="term" value="C:endoplasmic reticulum membrane"/>
    <property type="evidence" value="ECO:0007669"/>
    <property type="project" value="UniProtKB-SubCell"/>
</dbReference>
<evidence type="ECO:0008006" key="19">
    <source>
        <dbReference type="Google" id="ProtNLM"/>
    </source>
</evidence>
<dbReference type="InterPro" id="IPR050476">
    <property type="entry name" value="Insect_CytP450_Detox"/>
</dbReference>
<evidence type="ECO:0000256" key="14">
    <source>
        <dbReference type="PIRSR" id="PIRSR602401-1"/>
    </source>
</evidence>
<dbReference type="GO" id="GO:0020037">
    <property type="term" value="F:heme binding"/>
    <property type="evidence" value="ECO:0007669"/>
    <property type="project" value="InterPro"/>
</dbReference>
<dbReference type="GO" id="GO:0016705">
    <property type="term" value="F:oxidoreductase activity, acting on paired donors, with incorporation or reduction of molecular oxygen"/>
    <property type="evidence" value="ECO:0007669"/>
    <property type="project" value="InterPro"/>
</dbReference>
<evidence type="ECO:0000256" key="16">
    <source>
        <dbReference type="SAM" id="SignalP"/>
    </source>
</evidence>
<dbReference type="PANTHER" id="PTHR24292:SF54">
    <property type="entry name" value="CYP9F3-RELATED"/>
    <property type="match status" value="1"/>
</dbReference>
<dbReference type="InterPro" id="IPR017972">
    <property type="entry name" value="Cyt_P450_CS"/>
</dbReference>
<keyword evidence="10 15" id="KW-0560">Oxidoreductase</keyword>
<evidence type="ECO:0000256" key="10">
    <source>
        <dbReference type="ARBA" id="ARBA00023002"/>
    </source>
</evidence>
<dbReference type="Proteomes" id="UP001153620">
    <property type="component" value="Chromosome 2"/>
</dbReference>
<evidence type="ECO:0000313" key="18">
    <source>
        <dbReference type="Proteomes" id="UP001153620"/>
    </source>
</evidence>
<organism evidence="17 18">
    <name type="scientific">Chironomus riparius</name>
    <dbReference type="NCBI Taxonomy" id="315576"/>
    <lineage>
        <taxon>Eukaryota</taxon>
        <taxon>Metazoa</taxon>
        <taxon>Ecdysozoa</taxon>
        <taxon>Arthropoda</taxon>
        <taxon>Hexapoda</taxon>
        <taxon>Insecta</taxon>
        <taxon>Pterygota</taxon>
        <taxon>Neoptera</taxon>
        <taxon>Endopterygota</taxon>
        <taxon>Diptera</taxon>
        <taxon>Nematocera</taxon>
        <taxon>Chironomoidea</taxon>
        <taxon>Chironomidae</taxon>
        <taxon>Chironominae</taxon>
        <taxon>Chironomus</taxon>
    </lineage>
</organism>
<dbReference type="Pfam" id="PF00067">
    <property type="entry name" value="p450"/>
    <property type="match status" value="1"/>
</dbReference>
<proteinExistence type="inferred from homology"/>
<evidence type="ECO:0000256" key="3">
    <source>
        <dbReference type="ARBA" id="ARBA00004174"/>
    </source>
</evidence>
<evidence type="ECO:0000256" key="12">
    <source>
        <dbReference type="ARBA" id="ARBA00023033"/>
    </source>
</evidence>
<comment type="function">
    <text evidence="2">May be involved in the metabolism of insect hormones and in the breakdown of synthetic insecticides.</text>
</comment>
<dbReference type="Gene3D" id="1.10.630.10">
    <property type="entry name" value="Cytochrome P450"/>
    <property type="match status" value="1"/>
</dbReference>
<evidence type="ECO:0000256" key="1">
    <source>
        <dbReference type="ARBA" id="ARBA00001971"/>
    </source>
</evidence>
<gene>
    <name evidence="17" type="ORF">CHIRRI_LOCUS8174</name>
</gene>
<dbReference type="InterPro" id="IPR002401">
    <property type="entry name" value="Cyt_P450_E_grp-I"/>
</dbReference>
<keyword evidence="12 15" id="KW-0503">Monooxygenase</keyword>
<sequence>MLIYVLLLILSYLAYKWIIRNNDYFEGKGIPYAKAMFLMGSNNIFSTRRSLPEVVMNWHKTFKNDKVSGFFEFMKPIYIVRDPQLIKQLTVKDFDSFSDHRVFITEDIDVLFGKALISLKGQKWKDMRSTLSPAFTGMKMRLMFDFVATVGKQTASTLRQKIIQGGDKNFEFKELATKFTVDNIASCAFGINVNSFENPDNDFHEIATEFLNFTKFSNVLKFVGFISVPSLMKLFDIKFFSNKLVNFFHEATIETMKVREQKGIVRHDMINLLIQAKKGKLVHDDNKEEIADGFATVEEFENEKSSAKRKWDDLDLVAQCFIFFLAGFDTVATAMTFMAYELVVNQDIQQKLFEEISQVEEELGGKLLTYEKLQTMKYMDQVVSEALRKWPPAPVTDRICTRDYIVKYDDKSFVIEKGMNFMIPIWGIHNDPRYFPNPEKFDPERFSDENKKNIQDSTYLPFGSGNRNCIGSRFALMEMKTVFYYLLLNFKLAVTEKTKIPLELKKIPVGIKIEDGVWVGLEPR</sequence>
<evidence type="ECO:0000313" key="17">
    <source>
        <dbReference type="EMBL" id="CAG9805300.1"/>
    </source>
</evidence>
<dbReference type="CDD" id="cd11056">
    <property type="entry name" value="CYP6-like"/>
    <property type="match status" value="1"/>
</dbReference>
<keyword evidence="18" id="KW-1185">Reference proteome</keyword>
<reference evidence="17" key="2">
    <citation type="submission" date="2022-10" db="EMBL/GenBank/DDBJ databases">
        <authorList>
            <consortium name="ENA_rothamsted_submissions"/>
            <consortium name="culmorum"/>
            <person name="King R."/>
        </authorList>
    </citation>
    <scope>NUCLEOTIDE SEQUENCE</scope>
</reference>
<dbReference type="PRINTS" id="PR00385">
    <property type="entry name" value="P450"/>
</dbReference>
<feature type="binding site" description="axial binding residue" evidence="14">
    <location>
        <position position="469"/>
    </location>
    <ligand>
        <name>heme</name>
        <dbReference type="ChEBI" id="CHEBI:30413"/>
    </ligand>
    <ligandPart>
        <name>Fe</name>
        <dbReference type="ChEBI" id="CHEBI:18248"/>
    </ligandPart>
</feature>
<comment type="cofactor">
    <cofactor evidence="1 14">
        <name>heme</name>
        <dbReference type="ChEBI" id="CHEBI:30413"/>
    </cofactor>
</comment>
<keyword evidence="8" id="KW-0256">Endoplasmic reticulum</keyword>
<dbReference type="GO" id="GO:0004497">
    <property type="term" value="F:monooxygenase activity"/>
    <property type="evidence" value="ECO:0007669"/>
    <property type="project" value="UniProtKB-KW"/>
</dbReference>
<keyword evidence="11 14" id="KW-0408">Iron</keyword>
<dbReference type="GO" id="GO:0005506">
    <property type="term" value="F:iron ion binding"/>
    <property type="evidence" value="ECO:0007669"/>
    <property type="project" value="InterPro"/>
</dbReference>
<comment type="similarity">
    <text evidence="5 15">Belongs to the cytochrome P450 family.</text>
</comment>
<dbReference type="PANTHER" id="PTHR24292">
    <property type="entry name" value="CYTOCHROME P450"/>
    <property type="match status" value="1"/>
</dbReference>
<reference evidence="17" key="1">
    <citation type="submission" date="2022-01" db="EMBL/GenBank/DDBJ databases">
        <authorList>
            <person name="King R."/>
        </authorList>
    </citation>
    <scope>NUCLEOTIDE SEQUENCE</scope>
</reference>
<dbReference type="PROSITE" id="PS00086">
    <property type="entry name" value="CYTOCHROME_P450"/>
    <property type="match status" value="1"/>
</dbReference>
<protein>
    <recommendedName>
        <fullName evidence="19">Cytochrome P450</fullName>
    </recommendedName>
</protein>
<feature type="chain" id="PRO_5040158119" description="Cytochrome P450" evidence="16">
    <location>
        <begin position="17"/>
        <end position="524"/>
    </location>
</feature>
<keyword evidence="16" id="KW-0732">Signal</keyword>
<dbReference type="InterPro" id="IPR001128">
    <property type="entry name" value="Cyt_P450"/>
</dbReference>
<dbReference type="FunFam" id="1.10.630.10:FF:000042">
    <property type="entry name" value="Cytochrome P450"/>
    <property type="match status" value="1"/>
</dbReference>
<evidence type="ECO:0000256" key="4">
    <source>
        <dbReference type="ARBA" id="ARBA00004406"/>
    </source>
</evidence>
<evidence type="ECO:0000256" key="5">
    <source>
        <dbReference type="ARBA" id="ARBA00010617"/>
    </source>
</evidence>
<evidence type="ECO:0000256" key="2">
    <source>
        <dbReference type="ARBA" id="ARBA00003690"/>
    </source>
</evidence>
<dbReference type="EMBL" id="OU895878">
    <property type="protein sequence ID" value="CAG9805300.1"/>
    <property type="molecule type" value="Genomic_DNA"/>
</dbReference>
<dbReference type="InterPro" id="IPR036396">
    <property type="entry name" value="Cyt_P450_sf"/>
</dbReference>
<name>A0A9N9WTD3_9DIPT</name>
<evidence type="ECO:0000256" key="15">
    <source>
        <dbReference type="RuleBase" id="RU000461"/>
    </source>
</evidence>
<evidence type="ECO:0000256" key="11">
    <source>
        <dbReference type="ARBA" id="ARBA00023004"/>
    </source>
</evidence>
<evidence type="ECO:0000256" key="13">
    <source>
        <dbReference type="ARBA" id="ARBA00023136"/>
    </source>
</evidence>
<feature type="signal peptide" evidence="16">
    <location>
        <begin position="1"/>
        <end position="16"/>
    </location>
</feature>
<dbReference type="SUPFAM" id="SSF48264">
    <property type="entry name" value="Cytochrome P450"/>
    <property type="match status" value="1"/>
</dbReference>
<dbReference type="OrthoDB" id="2789670at2759"/>
<evidence type="ECO:0000256" key="8">
    <source>
        <dbReference type="ARBA" id="ARBA00022824"/>
    </source>
</evidence>
<evidence type="ECO:0000256" key="9">
    <source>
        <dbReference type="ARBA" id="ARBA00022848"/>
    </source>
</evidence>
<accession>A0A9N9WTD3</accession>
<evidence type="ECO:0000256" key="7">
    <source>
        <dbReference type="ARBA" id="ARBA00022723"/>
    </source>
</evidence>
<comment type="subcellular location">
    <subcellularLocation>
        <location evidence="4">Endoplasmic reticulum membrane</location>
        <topology evidence="4">Peripheral membrane protein</topology>
    </subcellularLocation>
    <subcellularLocation>
        <location evidence="3">Microsome membrane</location>
        <topology evidence="3">Peripheral membrane protein</topology>
    </subcellularLocation>
</comment>
<dbReference type="PRINTS" id="PR00463">
    <property type="entry name" value="EP450I"/>
</dbReference>
<keyword evidence="6 14" id="KW-0349">Heme</keyword>
<keyword evidence="9" id="KW-0492">Microsome</keyword>
<evidence type="ECO:0000256" key="6">
    <source>
        <dbReference type="ARBA" id="ARBA00022617"/>
    </source>
</evidence>
<keyword evidence="7 14" id="KW-0479">Metal-binding</keyword>